<feature type="transmembrane region" description="Helical" evidence="4">
    <location>
        <begin position="323"/>
        <end position="341"/>
    </location>
</feature>
<organism evidence="6 7">
    <name type="scientific">Reinekea forsetii</name>
    <dbReference type="NCBI Taxonomy" id="1336806"/>
    <lineage>
        <taxon>Bacteria</taxon>
        <taxon>Pseudomonadati</taxon>
        <taxon>Pseudomonadota</taxon>
        <taxon>Gammaproteobacteria</taxon>
        <taxon>Oceanospirillales</taxon>
        <taxon>Saccharospirillaceae</taxon>
        <taxon>Reinekea</taxon>
    </lineage>
</organism>
<feature type="transmembrane region" description="Helical" evidence="4">
    <location>
        <begin position="75"/>
        <end position="96"/>
    </location>
</feature>
<evidence type="ECO:0000256" key="1">
    <source>
        <dbReference type="ARBA" id="ARBA00022692"/>
    </source>
</evidence>
<dbReference type="SUPFAM" id="SSF103473">
    <property type="entry name" value="MFS general substrate transporter"/>
    <property type="match status" value="1"/>
</dbReference>
<dbReference type="EMBL" id="CP011797">
    <property type="protein sequence ID" value="ATX76478.1"/>
    <property type="molecule type" value="Genomic_DNA"/>
</dbReference>
<keyword evidence="3 4" id="KW-0472">Membrane</keyword>
<dbReference type="KEGG" id="rfo:REIFOR_01332"/>
<dbReference type="InterPro" id="IPR020846">
    <property type="entry name" value="MFS_dom"/>
</dbReference>
<feature type="transmembrane region" description="Helical" evidence="4">
    <location>
        <begin position="135"/>
        <end position="156"/>
    </location>
</feature>
<feature type="transmembrane region" description="Helical" evidence="4">
    <location>
        <begin position="290"/>
        <end position="311"/>
    </location>
</feature>
<feature type="transmembrane region" description="Helical" evidence="4">
    <location>
        <begin position="347"/>
        <end position="371"/>
    </location>
</feature>
<evidence type="ECO:0000313" key="7">
    <source>
        <dbReference type="Proteomes" id="UP000229757"/>
    </source>
</evidence>
<protein>
    <submittedName>
        <fullName evidence="6">MFS transporter</fullName>
    </submittedName>
</protein>
<evidence type="ECO:0000313" key="6">
    <source>
        <dbReference type="EMBL" id="ATX76478.1"/>
    </source>
</evidence>
<name>A0A2K8KNW9_9GAMM</name>
<feature type="transmembrane region" description="Helical" evidence="4">
    <location>
        <begin position="105"/>
        <end position="129"/>
    </location>
</feature>
<evidence type="ECO:0000256" key="3">
    <source>
        <dbReference type="ARBA" id="ARBA00023136"/>
    </source>
</evidence>
<feature type="transmembrane region" description="Helical" evidence="4">
    <location>
        <begin position="201"/>
        <end position="225"/>
    </location>
</feature>
<proteinExistence type="predicted"/>
<sequence length="488" mass="54402">MGCDRPFALVPIDSNRRKPSIVPVPGPLNRAGKAQLRKSLTLSQRESFASALMTGSFDQYVNAFAVFLGATSVQIGWLTALPQLLGGLFQLIAVWFGQWVHRHRLIFISAAVQSMALVLVALLAIPNLFDKPISTLLLALAVYHTCANLILPHWRAWMGQLVPDAMRGRFFGRRSRIAMLTSFLAFLGGGLLLTGSQSLGLTWLGFSALFSVAAFGRGASTVLLAKMHDSHEQPTLGERHSLAQSLRHLYQLWDDREFRRFSLFMAGMQCFVALSGPFFAIYLLRDLQFTYTQFTLSTGSSILVQFLMLPFWGKVCDRKGNRYVMAICASIIPALPVLWLFSDNYLYLISVQAMGGLAWSGFTLASSNYLYDQKPRHLHFASYSALHSSVGALAVCLGALAGGYIIHWLPADFSLAGIRVHIERPIAVIFILSSLMRLLIVLWYIPRAPELRVSERGRVRDLMIRVARFTPISGVVFDVVNRRRNDTD</sequence>
<keyword evidence="2 4" id="KW-1133">Transmembrane helix</keyword>
<dbReference type="InterPro" id="IPR052528">
    <property type="entry name" value="Sugar_transport-like"/>
</dbReference>
<dbReference type="Proteomes" id="UP000229757">
    <property type="component" value="Chromosome"/>
</dbReference>
<feature type="transmembrane region" description="Helical" evidence="4">
    <location>
        <begin position="383"/>
        <end position="406"/>
    </location>
</feature>
<dbReference type="InterPro" id="IPR011701">
    <property type="entry name" value="MFS"/>
</dbReference>
<dbReference type="InterPro" id="IPR036259">
    <property type="entry name" value="MFS_trans_sf"/>
</dbReference>
<dbReference type="AlphaFoldDB" id="A0A2K8KNW9"/>
<dbReference type="GO" id="GO:0022857">
    <property type="term" value="F:transmembrane transporter activity"/>
    <property type="evidence" value="ECO:0007669"/>
    <property type="project" value="InterPro"/>
</dbReference>
<keyword evidence="7" id="KW-1185">Reference proteome</keyword>
<dbReference type="Gene3D" id="1.20.1250.20">
    <property type="entry name" value="MFS general substrate transporter like domains"/>
    <property type="match status" value="2"/>
</dbReference>
<gene>
    <name evidence="6" type="ORF">REIFOR_01332</name>
</gene>
<dbReference type="PANTHER" id="PTHR23526">
    <property type="entry name" value="INTEGRAL MEMBRANE TRANSPORT PROTEIN-RELATED"/>
    <property type="match status" value="1"/>
</dbReference>
<evidence type="ECO:0000259" key="5">
    <source>
        <dbReference type="PROSITE" id="PS50850"/>
    </source>
</evidence>
<evidence type="ECO:0000256" key="2">
    <source>
        <dbReference type="ARBA" id="ARBA00022989"/>
    </source>
</evidence>
<dbReference type="PROSITE" id="PS50850">
    <property type="entry name" value="MFS"/>
    <property type="match status" value="1"/>
</dbReference>
<accession>A0A2K8KNW9</accession>
<dbReference type="CDD" id="cd06174">
    <property type="entry name" value="MFS"/>
    <property type="match status" value="1"/>
</dbReference>
<feature type="domain" description="Major facilitator superfamily (MFS) profile" evidence="5">
    <location>
        <begin position="255"/>
        <end position="488"/>
    </location>
</feature>
<keyword evidence="1 4" id="KW-0812">Transmembrane</keyword>
<feature type="transmembrane region" description="Helical" evidence="4">
    <location>
        <begin position="426"/>
        <end position="445"/>
    </location>
</feature>
<evidence type="ECO:0000256" key="4">
    <source>
        <dbReference type="SAM" id="Phobius"/>
    </source>
</evidence>
<dbReference type="PANTHER" id="PTHR23526:SF2">
    <property type="entry name" value="MAJOR FACILITATOR SUPERFAMILY (MFS) PROFILE DOMAIN-CONTAINING PROTEIN"/>
    <property type="match status" value="1"/>
</dbReference>
<reference evidence="6 7" key="1">
    <citation type="journal article" date="2017" name="Environ. Microbiol.">
        <title>Genomic and physiological analyses of 'Reinekea forsetii' reveal a versatile opportunistic lifestyle during spring algae blooms.</title>
        <authorList>
            <person name="Avci B."/>
            <person name="Hahnke R.L."/>
            <person name="Chafee M."/>
            <person name="Fischer T."/>
            <person name="Gruber-Vodicka H."/>
            <person name="Tegetmeyer H.E."/>
            <person name="Harder J."/>
            <person name="Fuchs B.M."/>
            <person name="Amann R.I."/>
            <person name="Teeling H."/>
        </authorList>
    </citation>
    <scope>NUCLEOTIDE SEQUENCE [LARGE SCALE GENOMIC DNA]</scope>
    <source>
        <strain evidence="6 7">Hel1_31_D35</strain>
    </source>
</reference>
<feature type="transmembrane region" description="Helical" evidence="4">
    <location>
        <begin position="177"/>
        <end position="195"/>
    </location>
</feature>
<feature type="transmembrane region" description="Helical" evidence="4">
    <location>
        <begin position="261"/>
        <end position="284"/>
    </location>
</feature>
<dbReference type="Pfam" id="PF07690">
    <property type="entry name" value="MFS_1"/>
    <property type="match status" value="1"/>
</dbReference>